<dbReference type="Gene3D" id="1.20.1720.10">
    <property type="entry name" value="Multidrug resistance protein D"/>
    <property type="match status" value="1"/>
</dbReference>
<comment type="caution">
    <text evidence="8">The sequence shown here is derived from an EMBL/GenBank/DDBJ whole genome shotgun (WGS) entry which is preliminary data.</text>
</comment>
<dbReference type="GO" id="GO:0016020">
    <property type="term" value="C:membrane"/>
    <property type="evidence" value="ECO:0007669"/>
    <property type="project" value="UniProtKB-SubCell"/>
</dbReference>
<keyword evidence="9" id="KW-1185">Reference proteome</keyword>
<dbReference type="AlphaFoldDB" id="A0A3L9Y502"/>
<organism evidence="8 9">
    <name type="scientific">Rhodophyticola porphyridii</name>
    <dbReference type="NCBI Taxonomy" id="1852017"/>
    <lineage>
        <taxon>Bacteria</taxon>
        <taxon>Pseudomonadati</taxon>
        <taxon>Pseudomonadota</taxon>
        <taxon>Alphaproteobacteria</taxon>
        <taxon>Rhodobacterales</taxon>
        <taxon>Roseobacteraceae</taxon>
        <taxon>Rhodophyticola</taxon>
    </lineage>
</organism>
<feature type="transmembrane region" description="Helical" evidence="6">
    <location>
        <begin position="184"/>
        <end position="207"/>
    </location>
</feature>
<dbReference type="EMBL" id="RCNT01000004">
    <property type="protein sequence ID" value="RMA42525.1"/>
    <property type="molecule type" value="Genomic_DNA"/>
</dbReference>
<dbReference type="InterPro" id="IPR020846">
    <property type="entry name" value="MFS_dom"/>
</dbReference>
<evidence type="ECO:0000259" key="7">
    <source>
        <dbReference type="PROSITE" id="PS50850"/>
    </source>
</evidence>
<keyword evidence="2" id="KW-0813">Transport</keyword>
<dbReference type="Proteomes" id="UP000281343">
    <property type="component" value="Unassembled WGS sequence"/>
</dbReference>
<evidence type="ECO:0000313" key="8">
    <source>
        <dbReference type="EMBL" id="RMA42525.1"/>
    </source>
</evidence>
<keyword evidence="4 6" id="KW-1133">Transmembrane helix</keyword>
<feature type="transmembrane region" description="Helical" evidence="6">
    <location>
        <begin position="154"/>
        <end position="178"/>
    </location>
</feature>
<feature type="transmembrane region" description="Helical" evidence="6">
    <location>
        <begin position="28"/>
        <end position="51"/>
    </location>
</feature>
<evidence type="ECO:0000256" key="2">
    <source>
        <dbReference type="ARBA" id="ARBA00022448"/>
    </source>
</evidence>
<keyword evidence="3 6" id="KW-0812">Transmembrane</keyword>
<protein>
    <submittedName>
        <fullName evidence="8">MFS transporter</fullName>
    </submittedName>
</protein>
<feature type="transmembrane region" description="Helical" evidence="6">
    <location>
        <begin position="120"/>
        <end position="142"/>
    </location>
</feature>
<evidence type="ECO:0000256" key="6">
    <source>
        <dbReference type="SAM" id="Phobius"/>
    </source>
</evidence>
<evidence type="ECO:0000256" key="1">
    <source>
        <dbReference type="ARBA" id="ARBA00004141"/>
    </source>
</evidence>
<dbReference type="PANTHER" id="PTHR42718:SF9">
    <property type="entry name" value="MAJOR FACILITATOR SUPERFAMILY MULTIDRUG TRANSPORTER MFSC"/>
    <property type="match status" value="1"/>
</dbReference>
<comment type="subcellular location">
    <subcellularLocation>
        <location evidence="1">Membrane</location>
        <topology evidence="1">Multi-pass membrane protein</topology>
    </subcellularLocation>
</comment>
<dbReference type="GO" id="GO:0022857">
    <property type="term" value="F:transmembrane transporter activity"/>
    <property type="evidence" value="ECO:0007669"/>
    <property type="project" value="InterPro"/>
</dbReference>
<feature type="transmembrane region" description="Helical" evidence="6">
    <location>
        <begin position="95"/>
        <end position="114"/>
    </location>
</feature>
<name>A0A3L9Y502_9RHOB</name>
<feature type="transmembrane region" description="Helical" evidence="6">
    <location>
        <begin position="244"/>
        <end position="263"/>
    </location>
</feature>
<sequence length="296" mass="30308">MPSQGAAATTVKKPGHVPGFCAPEARPFILFSAILASALGFIDGTLVAIALPAMRDGLNATLVQAQWINNGYLLPLSALILIDGAIGDRYGLARVFAAGIAGFMLASLACAVAPTPETLIMARVFQGIGAAVMVPGSLALIARAYPSAERGRAIGIWAAASALTTALGPILGGLVLSFGGPEMWRLLFAINLPLGALALWMILTKVAADPARPDHSLDLPGAALITGALALIALGLTSASEGHAVNWTPALVGAALFAGFLAWETRSPSPMVPLDLFRNPGFSAANGATFLIYFAL</sequence>
<evidence type="ECO:0000256" key="4">
    <source>
        <dbReference type="ARBA" id="ARBA00022989"/>
    </source>
</evidence>
<dbReference type="PROSITE" id="PS50850">
    <property type="entry name" value="MFS"/>
    <property type="match status" value="1"/>
</dbReference>
<evidence type="ECO:0000313" key="9">
    <source>
        <dbReference type="Proteomes" id="UP000281343"/>
    </source>
</evidence>
<keyword evidence="5 6" id="KW-0472">Membrane</keyword>
<feature type="transmembrane region" description="Helical" evidence="6">
    <location>
        <begin position="71"/>
        <end position="88"/>
    </location>
</feature>
<dbReference type="CDD" id="cd17321">
    <property type="entry name" value="MFS_MMR_MDR_like"/>
    <property type="match status" value="1"/>
</dbReference>
<gene>
    <name evidence="8" type="ORF">D9R08_10340</name>
</gene>
<reference evidence="8 9" key="1">
    <citation type="submission" date="2018-10" db="EMBL/GenBank/DDBJ databases">
        <authorList>
            <person name="Jung H.S."/>
            <person name="Jeon C.O."/>
        </authorList>
    </citation>
    <scope>NUCLEOTIDE SEQUENCE [LARGE SCALE GENOMIC DNA]</scope>
    <source>
        <strain evidence="8 9">MA-7-27</strain>
    </source>
</reference>
<accession>A0A3L9Y502</accession>
<feature type="domain" description="Major facilitator superfamily (MFS) profile" evidence="7">
    <location>
        <begin position="29"/>
        <end position="296"/>
    </location>
</feature>
<dbReference type="InterPro" id="IPR011701">
    <property type="entry name" value="MFS"/>
</dbReference>
<dbReference type="PRINTS" id="PR01036">
    <property type="entry name" value="TCRTETB"/>
</dbReference>
<evidence type="ECO:0000256" key="3">
    <source>
        <dbReference type="ARBA" id="ARBA00022692"/>
    </source>
</evidence>
<dbReference type="SUPFAM" id="SSF103473">
    <property type="entry name" value="MFS general substrate transporter"/>
    <property type="match status" value="1"/>
</dbReference>
<dbReference type="Pfam" id="PF07690">
    <property type="entry name" value="MFS_1"/>
    <property type="match status" value="1"/>
</dbReference>
<proteinExistence type="predicted"/>
<feature type="transmembrane region" description="Helical" evidence="6">
    <location>
        <begin position="219"/>
        <end position="238"/>
    </location>
</feature>
<evidence type="ECO:0000256" key="5">
    <source>
        <dbReference type="ARBA" id="ARBA00023136"/>
    </source>
</evidence>
<dbReference type="OrthoDB" id="9812221at2"/>
<dbReference type="InterPro" id="IPR036259">
    <property type="entry name" value="MFS_trans_sf"/>
</dbReference>
<dbReference type="PANTHER" id="PTHR42718">
    <property type="entry name" value="MAJOR FACILITATOR SUPERFAMILY MULTIDRUG TRANSPORTER MFSC"/>
    <property type="match status" value="1"/>
</dbReference>